<evidence type="ECO:0000313" key="10">
    <source>
        <dbReference type="Proteomes" id="UP001208570"/>
    </source>
</evidence>
<dbReference type="PROSITE" id="PS00237">
    <property type="entry name" value="G_PROTEIN_RECEP_F1_1"/>
    <property type="match status" value="1"/>
</dbReference>
<evidence type="ECO:0000256" key="2">
    <source>
        <dbReference type="ARBA" id="ARBA00022692"/>
    </source>
</evidence>
<keyword evidence="10" id="KW-1185">Reference proteome</keyword>
<dbReference type="InterPro" id="IPR052954">
    <property type="entry name" value="GPCR-Ligand_Int"/>
</dbReference>
<feature type="compositionally biased region" description="Polar residues" evidence="6">
    <location>
        <begin position="394"/>
        <end position="405"/>
    </location>
</feature>
<dbReference type="PANTHER" id="PTHR46641:SF25">
    <property type="entry name" value="CNMAMIDE RECEPTOR-RELATED"/>
    <property type="match status" value="1"/>
</dbReference>
<sequence length="451" mass="51964">MSDGGATNLTQLRLLLERLTPSQVDELLNQLHLNHPELADASEPNRMHIRSYEQQLMRYEPYRIQKLLLLYIPPILIILGTFGNVFSFVILKRKAMLKFSTYYYLMVLAVADTLVLYVGLLRLWIGELTGFDVRDRADWLCKLTNVVGYTVSDFSVWLIIAVTVERYIVVCHPLRASTMCNARRARKVIGGLLCGLLLLNAHFLWTVRIVYFKHAGDTIPQCAGSRRHSRLVEQVWPWLDTVVYSVLPFLIIIVLNALIVRQVIRARRHRIQLRNGSMYEQAQRRPSHEGSTRLTVMLLTITFAFLLTTLPMTVANILAAFWNEYRTDLAAVSRFKLGRTITELLMYVNHSMNFFLYCATGQKFRHQLVWMVCYARRPYSLNLITLSEPTTQPSRFDSVRNNGKSGPSLRRPDLGSELYPCMVKSDMYSSLMAAKRHTPPEMTETPLTEIK</sequence>
<feature type="transmembrane region" description="Helical" evidence="7">
    <location>
        <begin position="103"/>
        <end position="126"/>
    </location>
</feature>
<comment type="similarity">
    <text evidence="5">Belongs to the G-protein coupled receptor 1 family.</text>
</comment>
<proteinExistence type="inferred from homology"/>
<feature type="region of interest" description="Disordered" evidence="6">
    <location>
        <begin position="394"/>
        <end position="413"/>
    </location>
</feature>
<keyword evidence="3 7" id="KW-1133">Transmembrane helix</keyword>
<keyword evidence="5" id="KW-0675">Receptor</keyword>
<evidence type="ECO:0000256" key="1">
    <source>
        <dbReference type="ARBA" id="ARBA00004370"/>
    </source>
</evidence>
<feature type="domain" description="G-protein coupled receptors family 1 profile" evidence="8">
    <location>
        <begin position="83"/>
        <end position="357"/>
    </location>
</feature>
<dbReference type="Gene3D" id="1.20.1070.10">
    <property type="entry name" value="Rhodopsin 7-helix transmembrane proteins"/>
    <property type="match status" value="1"/>
</dbReference>
<dbReference type="GO" id="GO:0016020">
    <property type="term" value="C:membrane"/>
    <property type="evidence" value="ECO:0007669"/>
    <property type="project" value="UniProtKB-SubCell"/>
</dbReference>
<dbReference type="Pfam" id="PF00001">
    <property type="entry name" value="7tm_1"/>
    <property type="match status" value="1"/>
</dbReference>
<dbReference type="PROSITE" id="PS50262">
    <property type="entry name" value="G_PROTEIN_RECEP_F1_2"/>
    <property type="match status" value="1"/>
</dbReference>
<dbReference type="PRINTS" id="PR00237">
    <property type="entry name" value="GPCRRHODOPSN"/>
</dbReference>
<dbReference type="GO" id="GO:0004930">
    <property type="term" value="F:G protein-coupled receptor activity"/>
    <property type="evidence" value="ECO:0007669"/>
    <property type="project" value="UniProtKB-KW"/>
</dbReference>
<dbReference type="EMBL" id="JAODUP010000239">
    <property type="protein sequence ID" value="KAK2155480.1"/>
    <property type="molecule type" value="Genomic_DNA"/>
</dbReference>
<evidence type="ECO:0000313" key="9">
    <source>
        <dbReference type="EMBL" id="KAK2155480.1"/>
    </source>
</evidence>
<feature type="transmembrane region" description="Helical" evidence="7">
    <location>
        <begin position="294"/>
        <end position="322"/>
    </location>
</feature>
<dbReference type="AlphaFoldDB" id="A0AAD9JN18"/>
<name>A0AAD9JN18_9ANNE</name>
<gene>
    <name evidence="9" type="ORF">LSH36_239g04019</name>
</gene>
<keyword evidence="5" id="KW-0807">Transducer</keyword>
<protein>
    <recommendedName>
        <fullName evidence="8">G-protein coupled receptors family 1 profile domain-containing protein</fullName>
    </recommendedName>
</protein>
<keyword evidence="4 7" id="KW-0472">Membrane</keyword>
<accession>A0AAD9JN18</accession>
<dbReference type="InterPro" id="IPR000276">
    <property type="entry name" value="GPCR_Rhodpsn"/>
</dbReference>
<evidence type="ECO:0000256" key="4">
    <source>
        <dbReference type="ARBA" id="ARBA00023136"/>
    </source>
</evidence>
<reference evidence="9" key="1">
    <citation type="journal article" date="2023" name="Mol. Biol. Evol.">
        <title>Third-Generation Sequencing Reveals the Adaptive Role of the Epigenome in Three Deep-Sea Polychaetes.</title>
        <authorList>
            <person name="Perez M."/>
            <person name="Aroh O."/>
            <person name="Sun Y."/>
            <person name="Lan Y."/>
            <person name="Juniper S.K."/>
            <person name="Young C.R."/>
            <person name="Angers B."/>
            <person name="Qian P.Y."/>
        </authorList>
    </citation>
    <scope>NUCLEOTIDE SEQUENCE</scope>
    <source>
        <strain evidence="9">P08H-3</strain>
    </source>
</reference>
<feature type="transmembrane region" description="Helical" evidence="7">
    <location>
        <begin position="242"/>
        <end position="264"/>
    </location>
</feature>
<evidence type="ECO:0000256" key="3">
    <source>
        <dbReference type="ARBA" id="ARBA00022989"/>
    </source>
</evidence>
<keyword evidence="5" id="KW-0297">G-protein coupled receptor</keyword>
<organism evidence="9 10">
    <name type="scientific">Paralvinella palmiformis</name>
    <dbReference type="NCBI Taxonomy" id="53620"/>
    <lineage>
        <taxon>Eukaryota</taxon>
        <taxon>Metazoa</taxon>
        <taxon>Spiralia</taxon>
        <taxon>Lophotrochozoa</taxon>
        <taxon>Annelida</taxon>
        <taxon>Polychaeta</taxon>
        <taxon>Sedentaria</taxon>
        <taxon>Canalipalpata</taxon>
        <taxon>Terebellida</taxon>
        <taxon>Terebelliformia</taxon>
        <taxon>Alvinellidae</taxon>
        <taxon>Paralvinella</taxon>
    </lineage>
</organism>
<evidence type="ECO:0000256" key="5">
    <source>
        <dbReference type="RuleBase" id="RU000688"/>
    </source>
</evidence>
<keyword evidence="2 5" id="KW-0812">Transmembrane</keyword>
<dbReference type="PANTHER" id="PTHR46641">
    <property type="entry name" value="FMRFAMIDE RECEPTOR-RELATED"/>
    <property type="match status" value="1"/>
</dbReference>
<feature type="transmembrane region" description="Helical" evidence="7">
    <location>
        <begin position="68"/>
        <end position="91"/>
    </location>
</feature>
<evidence type="ECO:0000259" key="8">
    <source>
        <dbReference type="PROSITE" id="PS50262"/>
    </source>
</evidence>
<evidence type="ECO:0000256" key="7">
    <source>
        <dbReference type="SAM" id="Phobius"/>
    </source>
</evidence>
<feature type="transmembrane region" description="Helical" evidence="7">
    <location>
        <begin position="188"/>
        <end position="211"/>
    </location>
</feature>
<dbReference type="InterPro" id="IPR017452">
    <property type="entry name" value="GPCR_Rhodpsn_7TM"/>
</dbReference>
<dbReference type="Proteomes" id="UP001208570">
    <property type="component" value="Unassembled WGS sequence"/>
</dbReference>
<evidence type="ECO:0000256" key="6">
    <source>
        <dbReference type="SAM" id="MobiDB-lite"/>
    </source>
</evidence>
<dbReference type="SUPFAM" id="SSF81321">
    <property type="entry name" value="Family A G protein-coupled receptor-like"/>
    <property type="match status" value="1"/>
</dbReference>
<feature type="transmembrane region" description="Helical" evidence="7">
    <location>
        <begin position="146"/>
        <end position="168"/>
    </location>
</feature>
<comment type="subcellular location">
    <subcellularLocation>
        <location evidence="1">Membrane</location>
    </subcellularLocation>
</comment>
<dbReference type="CDD" id="cd14978">
    <property type="entry name" value="7tmA_FMRFamide_R-like"/>
    <property type="match status" value="1"/>
</dbReference>
<comment type="caution">
    <text evidence="9">The sequence shown here is derived from an EMBL/GenBank/DDBJ whole genome shotgun (WGS) entry which is preliminary data.</text>
</comment>